<evidence type="ECO:0000313" key="1">
    <source>
        <dbReference type="EMBL" id="CAD2222252.1"/>
    </source>
</evidence>
<evidence type="ECO:0000313" key="2">
    <source>
        <dbReference type="Proteomes" id="UP000515908"/>
    </source>
</evidence>
<dbReference type="EMBL" id="LR877169">
    <property type="protein sequence ID" value="CAD2222252.1"/>
    <property type="molecule type" value="Genomic_DNA"/>
</dbReference>
<proteinExistence type="predicted"/>
<reference evidence="1 2" key="1">
    <citation type="submission" date="2020-08" db="EMBL/GenBank/DDBJ databases">
        <authorList>
            <person name="Newling K."/>
            <person name="Davey J."/>
            <person name="Forrester S."/>
        </authorList>
    </citation>
    <scope>NUCLEOTIDE SEQUENCE [LARGE SCALE GENOMIC DNA]</scope>
    <source>
        <strain evidence="2">Crithidia deanei Carvalho (ATCC PRA-265)</strain>
    </source>
</reference>
<dbReference type="VEuPathDB" id="TriTrypDB:ADEAN_000979200"/>
<keyword evidence="2" id="KW-1185">Reference proteome</keyword>
<organism evidence="1 2">
    <name type="scientific">Angomonas deanei</name>
    <dbReference type="NCBI Taxonomy" id="59799"/>
    <lineage>
        <taxon>Eukaryota</taxon>
        <taxon>Discoba</taxon>
        <taxon>Euglenozoa</taxon>
        <taxon>Kinetoplastea</taxon>
        <taxon>Metakinetoplastina</taxon>
        <taxon>Trypanosomatida</taxon>
        <taxon>Trypanosomatidae</taxon>
        <taxon>Strigomonadinae</taxon>
        <taxon>Angomonas</taxon>
    </lineage>
</organism>
<sequence>MLASSVYRRSLSAVRLTSSLNANCISCRCFVQGAPPNTGPGNRDGIKRFLRNPDGTVNKNPHESEFQEGYQERIARVQQYYTEREPGKPVPLPENRFEDGKFGMRRRAHIAKDKKFDMKVGDEFAEGSNAFRK</sequence>
<dbReference type="Proteomes" id="UP000515908">
    <property type="component" value="Chromosome 25"/>
</dbReference>
<accession>A0A7G2CVB5</accession>
<protein>
    <submittedName>
        <fullName evidence="1">Uncharacterized protein</fullName>
    </submittedName>
</protein>
<dbReference type="AlphaFoldDB" id="A0A7G2CVB5"/>
<name>A0A7G2CVB5_9TRYP</name>
<gene>
    <name evidence="1" type="ORF">ADEAN_000979200</name>
</gene>